<dbReference type="InterPro" id="IPR008969">
    <property type="entry name" value="CarboxyPept-like_regulatory"/>
</dbReference>
<evidence type="ECO:0000256" key="3">
    <source>
        <dbReference type="ARBA" id="ARBA00023237"/>
    </source>
</evidence>
<feature type="signal peptide" evidence="4">
    <location>
        <begin position="1"/>
        <end position="22"/>
    </location>
</feature>
<comment type="caution">
    <text evidence="6">The sequence shown here is derived from an EMBL/GenBank/DDBJ whole genome shotgun (WGS) entry which is preliminary data.</text>
</comment>
<dbReference type="PANTHER" id="PTHR40980">
    <property type="entry name" value="PLUG DOMAIN-CONTAINING PROTEIN"/>
    <property type="match status" value="1"/>
</dbReference>
<dbReference type="SUPFAM" id="SSF56935">
    <property type="entry name" value="Porins"/>
    <property type="match status" value="1"/>
</dbReference>
<feature type="domain" description="Outer membrane protein beta-barrel" evidence="5">
    <location>
        <begin position="378"/>
        <end position="782"/>
    </location>
</feature>
<keyword evidence="6" id="KW-0675">Receptor</keyword>
<organism evidence="6 7">
    <name type="scientific">Aureibaculum flavum</name>
    <dbReference type="NCBI Taxonomy" id="2795986"/>
    <lineage>
        <taxon>Bacteria</taxon>
        <taxon>Pseudomonadati</taxon>
        <taxon>Bacteroidota</taxon>
        <taxon>Flavobacteriia</taxon>
        <taxon>Flavobacteriales</taxon>
        <taxon>Flavobacteriaceae</taxon>
        <taxon>Aureibaculum</taxon>
    </lineage>
</organism>
<dbReference type="Proteomes" id="UP000623301">
    <property type="component" value="Unassembled WGS sequence"/>
</dbReference>
<comment type="subcellular location">
    <subcellularLocation>
        <location evidence="1">Cell outer membrane</location>
    </subcellularLocation>
</comment>
<evidence type="ECO:0000256" key="2">
    <source>
        <dbReference type="ARBA" id="ARBA00023136"/>
    </source>
</evidence>
<evidence type="ECO:0000256" key="4">
    <source>
        <dbReference type="SAM" id="SignalP"/>
    </source>
</evidence>
<evidence type="ECO:0000256" key="1">
    <source>
        <dbReference type="ARBA" id="ARBA00004442"/>
    </source>
</evidence>
<dbReference type="Pfam" id="PF14905">
    <property type="entry name" value="OMP_b-brl_3"/>
    <property type="match status" value="1"/>
</dbReference>
<proteinExistence type="predicted"/>
<dbReference type="Gene3D" id="2.40.170.20">
    <property type="entry name" value="TonB-dependent receptor, beta-barrel domain"/>
    <property type="match status" value="1"/>
</dbReference>
<dbReference type="InterPro" id="IPR036942">
    <property type="entry name" value="Beta-barrel_TonB_sf"/>
</dbReference>
<dbReference type="PANTHER" id="PTHR40980:SF4">
    <property type="entry name" value="TONB-DEPENDENT RECEPTOR-LIKE BETA-BARREL DOMAIN-CONTAINING PROTEIN"/>
    <property type="match status" value="1"/>
</dbReference>
<keyword evidence="3" id="KW-0998">Cell outer membrane</keyword>
<name>A0ABS0WWR4_9FLAO</name>
<keyword evidence="7" id="KW-1185">Reference proteome</keyword>
<gene>
    <name evidence="6" type="ORF">JBL43_18915</name>
</gene>
<dbReference type="EMBL" id="JAEHFJ010000014">
    <property type="protein sequence ID" value="MBJ2176331.1"/>
    <property type="molecule type" value="Genomic_DNA"/>
</dbReference>
<dbReference type="RefSeq" id="WP_198842928.1">
    <property type="nucleotide sequence ID" value="NZ_JAEHFJ010000014.1"/>
</dbReference>
<keyword evidence="4" id="KW-0732">Signal</keyword>
<dbReference type="Gene3D" id="2.60.40.1120">
    <property type="entry name" value="Carboxypeptidase-like, regulatory domain"/>
    <property type="match status" value="1"/>
</dbReference>
<dbReference type="SUPFAM" id="SSF49464">
    <property type="entry name" value="Carboxypeptidase regulatory domain-like"/>
    <property type="match status" value="1"/>
</dbReference>
<keyword evidence="2" id="KW-0472">Membrane</keyword>
<dbReference type="Pfam" id="PF13620">
    <property type="entry name" value="CarboxypepD_reg"/>
    <property type="match status" value="1"/>
</dbReference>
<reference evidence="6 7" key="1">
    <citation type="submission" date="2020-12" db="EMBL/GenBank/DDBJ databases">
        <title>Aureibaculum luteum sp. nov. and Aureibaculum flavum sp. nov., novel members of the family Flavobacteriaceae isolated from Antarctic intertidal sediments.</title>
        <authorList>
            <person name="He X."/>
            <person name="Zhang X."/>
        </authorList>
    </citation>
    <scope>NUCLEOTIDE SEQUENCE [LARGE SCALE GENOMIC DNA]</scope>
    <source>
        <strain evidence="6 7">A20</strain>
    </source>
</reference>
<accession>A0ABS0WWR4</accession>
<dbReference type="InterPro" id="IPR041700">
    <property type="entry name" value="OMP_b-brl_3"/>
</dbReference>
<evidence type="ECO:0000313" key="6">
    <source>
        <dbReference type="EMBL" id="MBJ2176331.1"/>
    </source>
</evidence>
<protein>
    <submittedName>
        <fullName evidence="6">TonB-dependent receptor</fullName>
    </submittedName>
</protein>
<evidence type="ECO:0000313" key="7">
    <source>
        <dbReference type="Proteomes" id="UP000623301"/>
    </source>
</evidence>
<sequence length="809" mass="90894">MEKLKLTILILFTCSMYCFSQATYTISGLVSEANGNGLPFANVLLLQSSDSTLVKGIVTLNNGSYTLDNINQGEYLIMVSMVGFQSAYSKPFNLNTAYKVEPLVLIEGEALDEVEVVAKKQLYEQKIDRMVINVSSSIIATGSSALEVLERSPGVIVDRQNNAISLVGKNGVVVMINGKESYMPASSVVQMLQGMSSDNIESIELITTPPANFDAEGNAGFINIVLKTLTDVGLNGSYSFSFGVGNGSVTSDNISFNYRKNKINIFGNYSFFRQTQGQLFEFERRFTNEDGIPVNVATVSDRDPNLNYHNIRSGLDYQLSDKSVIGLLLWASDSKWTMDATNMSRELLNESPNSFIELLNKERNQHKHFGSNINFKHSFKEDAYISIDLDYLKYEIENPTNYTNSFFDENNNFLRKEFTKSDKYNPINIAVGKADYSSQISDKIKLGIGLKAAFNNFDNDVVVGTVEGQNFIEDPELTNISKLEERILAGYSSIDYTINDIISLQLGLRYEHTDSELNSDKQGKVVDRAFGEFFPTAYLSYKVNDSLNFNGSYSRRITRPTFNDMAPFVIFFDPGTFFSGNASIQPAISNSFKFDVNYRSMILSAQYTIEDGTISRFQSSFDEENERLVFAAANIDRTKIFSLTLGIPITVTHWWKMQNNFIFSNTKFSNTVDGSLSNFEKNTININCTQSFTMAKNLTSEISVNYNSPSLNSFIGTSTLKSIYGINLGIQKKFGDKWGTLGFKVNDLMDSMKWEVTNSVPEQNLNTNSTFDFMNRTFMLTYSRNFGNKKLKSARERDTGAEEEKKRLN</sequence>
<feature type="chain" id="PRO_5046542551" evidence="4">
    <location>
        <begin position="23"/>
        <end position="809"/>
    </location>
</feature>
<evidence type="ECO:0000259" key="5">
    <source>
        <dbReference type="Pfam" id="PF14905"/>
    </source>
</evidence>